<feature type="transmembrane region" description="Helical" evidence="1">
    <location>
        <begin position="145"/>
        <end position="166"/>
    </location>
</feature>
<keyword evidence="3" id="KW-1185">Reference proteome</keyword>
<dbReference type="PANTHER" id="PTHR37992:SF1">
    <property type="entry name" value="DUF1774-DOMAIN-CONTAINING PROTEIN"/>
    <property type="match status" value="1"/>
</dbReference>
<name>A0A6A6WM00_9PEZI</name>
<dbReference type="Proteomes" id="UP000799437">
    <property type="component" value="Unassembled WGS sequence"/>
</dbReference>
<dbReference type="InterPro" id="IPR013920">
    <property type="entry name" value="DUF1774_fun"/>
</dbReference>
<dbReference type="AlphaFoldDB" id="A0A6A6WM00"/>
<evidence type="ECO:0000313" key="2">
    <source>
        <dbReference type="EMBL" id="KAF2763193.1"/>
    </source>
</evidence>
<feature type="transmembrane region" description="Helical" evidence="1">
    <location>
        <begin position="173"/>
        <end position="193"/>
    </location>
</feature>
<dbReference type="RefSeq" id="XP_033605644.1">
    <property type="nucleotide sequence ID" value="XM_033743112.1"/>
</dbReference>
<feature type="transmembrane region" description="Helical" evidence="1">
    <location>
        <begin position="257"/>
        <end position="282"/>
    </location>
</feature>
<feature type="transmembrane region" description="Helical" evidence="1">
    <location>
        <begin position="35"/>
        <end position="57"/>
    </location>
</feature>
<evidence type="ECO:0000256" key="1">
    <source>
        <dbReference type="SAM" id="Phobius"/>
    </source>
</evidence>
<evidence type="ECO:0000313" key="3">
    <source>
        <dbReference type="Proteomes" id="UP000799437"/>
    </source>
</evidence>
<feature type="transmembrane region" description="Helical" evidence="1">
    <location>
        <begin position="115"/>
        <end position="139"/>
    </location>
</feature>
<sequence>MPSQISNNETIESAHQAVHSINPFKSGDSSREAVLTYKIGTALSWLLLLITSVYYTFARPHDGGNGRKDRHTIWGQNDLHPTAFALNSVIVSIYWIVLYILQIGYSWHLYSGNSVYVTAAATVGSHFILNNLFLFAFIMLWVRSYFWIAELILALNFINLSTAYFNHSKTPRWIHIAVVSAPLAWNFVALYWAGAAAINPNGHSLVARIVANIFVWGILTYGAFFLAAYKDYTMGFELSILAAALGVGQFLTKTIAFQWIFAFVIMSVLFVLSLAVGIPGLLGQDPIKRGQIVSEDRERAPLLADD</sequence>
<feature type="transmembrane region" description="Helical" evidence="1">
    <location>
        <begin position="205"/>
        <end position="227"/>
    </location>
</feature>
<keyword evidence="1" id="KW-0812">Transmembrane</keyword>
<dbReference type="OrthoDB" id="3342455at2759"/>
<dbReference type="GeneID" id="54484166"/>
<proteinExistence type="predicted"/>
<dbReference type="Pfam" id="PF08611">
    <property type="entry name" value="DUF1774"/>
    <property type="match status" value="1"/>
</dbReference>
<reference evidence="2" key="1">
    <citation type="journal article" date="2020" name="Stud. Mycol.">
        <title>101 Dothideomycetes genomes: a test case for predicting lifestyles and emergence of pathogens.</title>
        <authorList>
            <person name="Haridas S."/>
            <person name="Albert R."/>
            <person name="Binder M."/>
            <person name="Bloem J."/>
            <person name="Labutti K."/>
            <person name="Salamov A."/>
            <person name="Andreopoulos B."/>
            <person name="Baker S."/>
            <person name="Barry K."/>
            <person name="Bills G."/>
            <person name="Bluhm B."/>
            <person name="Cannon C."/>
            <person name="Castanera R."/>
            <person name="Culley D."/>
            <person name="Daum C."/>
            <person name="Ezra D."/>
            <person name="Gonzalez J."/>
            <person name="Henrissat B."/>
            <person name="Kuo A."/>
            <person name="Liang C."/>
            <person name="Lipzen A."/>
            <person name="Lutzoni F."/>
            <person name="Magnuson J."/>
            <person name="Mondo S."/>
            <person name="Nolan M."/>
            <person name="Ohm R."/>
            <person name="Pangilinan J."/>
            <person name="Park H.-J."/>
            <person name="Ramirez L."/>
            <person name="Alfaro M."/>
            <person name="Sun H."/>
            <person name="Tritt A."/>
            <person name="Yoshinaga Y."/>
            <person name="Zwiers L.-H."/>
            <person name="Turgeon B."/>
            <person name="Goodwin S."/>
            <person name="Spatafora J."/>
            <person name="Crous P."/>
            <person name="Grigoriev I."/>
        </authorList>
    </citation>
    <scope>NUCLEOTIDE SEQUENCE</scope>
    <source>
        <strain evidence="2">CBS 121739</strain>
    </source>
</reference>
<dbReference type="EMBL" id="ML996565">
    <property type="protein sequence ID" value="KAF2763193.1"/>
    <property type="molecule type" value="Genomic_DNA"/>
</dbReference>
<organism evidence="2 3">
    <name type="scientific">Pseudovirgaria hyperparasitica</name>
    <dbReference type="NCBI Taxonomy" id="470096"/>
    <lineage>
        <taxon>Eukaryota</taxon>
        <taxon>Fungi</taxon>
        <taxon>Dikarya</taxon>
        <taxon>Ascomycota</taxon>
        <taxon>Pezizomycotina</taxon>
        <taxon>Dothideomycetes</taxon>
        <taxon>Dothideomycetes incertae sedis</taxon>
        <taxon>Acrospermales</taxon>
        <taxon>Acrospermaceae</taxon>
        <taxon>Pseudovirgaria</taxon>
    </lineage>
</organism>
<gene>
    <name evidence="2" type="ORF">EJ05DRAFT_472110</name>
</gene>
<accession>A0A6A6WM00</accession>
<feature type="transmembrane region" description="Helical" evidence="1">
    <location>
        <begin position="84"/>
        <end position="103"/>
    </location>
</feature>
<protein>
    <submittedName>
        <fullName evidence="2">DUF1774-domain-containing protein</fullName>
    </submittedName>
</protein>
<keyword evidence="1" id="KW-1133">Transmembrane helix</keyword>
<dbReference type="PANTHER" id="PTHR37992">
    <property type="entry name" value="EXPRESSED PROTEIN"/>
    <property type="match status" value="1"/>
</dbReference>
<keyword evidence="1" id="KW-0472">Membrane</keyword>